<keyword evidence="1" id="KW-0479">Metal-binding</keyword>
<dbReference type="EMBL" id="BAABME010018599">
    <property type="protein sequence ID" value="GAA0154399.1"/>
    <property type="molecule type" value="Genomic_DNA"/>
</dbReference>
<dbReference type="InterPro" id="IPR017907">
    <property type="entry name" value="Znf_RING_CS"/>
</dbReference>
<evidence type="ECO:0000256" key="2">
    <source>
        <dbReference type="ARBA" id="ARBA00022771"/>
    </source>
</evidence>
<dbReference type="GO" id="GO:0016874">
    <property type="term" value="F:ligase activity"/>
    <property type="evidence" value="ECO:0007669"/>
    <property type="project" value="UniProtKB-KW"/>
</dbReference>
<reference evidence="7 8" key="1">
    <citation type="submission" date="2024-01" db="EMBL/GenBank/DDBJ databases">
        <title>The complete chloroplast genome sequence of Lithospermum erythrorhizon: insights into the phylogenetic relationship among Boraginaceae species and the maternal lineages of purple gromwells.</title>
        <authorList>
            <person name="Okada T."/>
            <person name="Watanabe K."/>
        </authorList>
    </citation>
    <scope>NUCLEOTIDE SEQUENCE [LARGE SCALE GENOMIC DNA]</scope>
</reference>
<feature type="compositionally biased region" description="Basic residues" evidence="5">
    <location>
        <begin position="131"/>
        <end position="140"/>
    </location>
</feature>
<feature type="compositionally biased region" description="Low complexity" evidence="5">
    <location>
        <begin position="175"/>
        <end position="189"/>
    </location>
</feature>
<dbReference type="InterPro" id="IPR013083">
    <property type="entry name" value="Znf_RING/FYVE/PHD"/>
</dbReference>
<comment type="caution">
    <text evidence="7">The sequence shown here is derived from an EMBL/GenBank/DDBJ whole genome shotgun (WGS) entry which is preliminary data.</text>
</comment>
<dbReference type="Gene3D" id="3.30.40.10">
    <property type="entry name" value="Zinc/RING finger domain, C3HC4 (zinc finger)"/>
    <property type="match status" value="1"/>
</dbReference>
<dbReference type="CDD" id="cd16525">
    <property type="entry name" value="RING-HC_PCGF"/>
    <property type="match status" value="1"/>
</dbReference>
<evidence type="ECO:0000313" key="8">
    <source>
        <dbReference type="Proteomes" id="UP001454036"/>
    </source>
</evidence>
<dbReference type="PROSITE" id="PS50089">
    <property type="entry name" value="ZF_RING_2"/>
    <property type="match status" value="1"/>
</dbReference>
<dbReference type="InterPro" id="IPR001841">
    <property type="entry name" value="Znf_RING"/>
</dbReference>
<feature type="compositionally biased region" description="Basic residues" evidence="5">
    <location>
        <begin position="276"/>
        <end position="285"/>
    </location>
</feature>
<protein>
    <submittedName>
        <fullName evidence="7">Ubiquitin-protein ligase</fullName>
    </submittedName>
</protein>
<evidence type="ECO:0000313" key="7">
    <source>
        <dbReference type="EMBL" id="GAA0154399.1"/>
    </source>
</evidence>
<evidence type="ECO:0000256" key="3">
    <source>
        <dbReference type="ARBA" id="ARBA00022833"/>
    </source>
</evidence>
<evidence type="ECO:0000256" key="5">
    <source>
        <dbReference type="SAM" id="MobiDB-lite"/>
    </source>
</evidence>
<keyword evidence="2 4" id="KW-0863">Zinc-finger</keyword>
<dbReference type="Proteomes" id="UP001454036">
    <property type="component" value="Unassembled WGS sequence"/>
</dbReference>
<organism evidence="7 8">
    <name type="scientific">Lithospermum erythrorhizon</name>
    <name type="common">Purple gromwell</name>
    <name type="synonym">Lithospermum officinale var. erythrorhizon</name>
    <dbReference type="NCBI Taxonomy" id="34254"/>
    <lineage>
        <taxon>Eukaryota</taxon>
        <taxon>Viridiplantae</taxon>
        <taxon>Streptophyta</taxon>
        <taxon>Embryophyta</taxon>
        <taxon>Tracheophyta</taxon>
        <taxon>Spermatophyta</taxon>
        <taxon>Magnoliopsida</taxon>
        <taxon>eudicotyledons</taxon>
        <taxon>Gunneridae</taxon>
        <taxon>Pentapetalae</taxon>
        <taxon>asterids</taxon>
        <taxon>lamiids</taxon>
        <taxon>Boraginales</taxon>
        <taxon>Boraginaceae</taxon>
        <taxon>Boraginoideae</taxon>
        <taxon>Lithospermeae</taxon>
        <taxon>Lithospermum</taxon>
    </lineage>
</organism>
<keyword evidence="8" id="KW-1185">Reference proteome</keyword>
<dbReference type="SUPFAM" id="SSF57850">
    <property type="entry name" value="RING/U-box"/>
    <property type="match status" value="1"/>
</dbReference>
<dbReference type="GO" id="GO:0004842">
    <property type="term" value="F:ubiquitin-protein transferase activity"/>
    <property type="evidence" value="ECO:0007669"/>
    <property type="project" value="InterPro"/>
</dbReference>
<evidence type="ECO:0000259" key="6">
    <source>
        <dbReference type="PROSITE" id="PS50089"/>
    </source>
</evidence>
<feature type="compositionally biased region" description="Polar residues" evidence="5">
    <location>
        <begin position="225"/>
        <end position="235"/>
    </location>
</feature>
<feature type="domain" description="RING-type" evidence="6">
    <location>
        <begin position="19"/>
        <end position="60"/>
    </location>
</feature>
<dbReference type="PROSITE" id="PS00518">
    <property type="entry name" value="ZF_RING_1"/>
    <property type="match status" value="1"/>
</dbReference>
<dbReference type="PANTHER" id="PTHR46293:SF1">
    <property type="entry name" value="OS03G0632800 PROTEIN"/>
    <property type="match status" value="1"/>
</dbReference>
<feature type="region of interest" description="Disordered" evidence="5">
    <location>
        <begin position="225"/>
        <end position="287"/>
    </location>
</feature>
<dbReference type="GO" id="GO:0008270">
    <property type="term" value="F:zinc ion binding"/>
    <property type="evidence" value="ECO:0007669"/>
    <property type="project" value="UniProtKB-KW"/>
</dbReference>
<evidence type="ECO:0000256" key="1">
    <source>
        <dbReference type="ARBA" id="ARBA00022723"/>
    </source>
</evidence>
<name>A0AAV3PRJ4_LITER</name>
<keyword evidence="7" id="KW-0436">Ligase</keyword>
<proteinExistence type="predicted"/>
<evidence type="ECO:0000256" key="4">
    <source>
        <dbReference type="PROSITE-ProRule" id="PRU00175"/>
    </source>
</evidence>
<sequence>MSNQVVSVKRDVLASCMTCPLCDKLLRDATTISECLHTFCRKCIFKKLSDEEYECCPICNLDLGCVPLEKLRPDHSLQDVRAKIFPYKRRKVEAPEVESPFALPMKRKERSLSSLVVSAPRISTYGGLTGRRSKSARKAAKGSTFSIEKPMKKQDDSEDLPESSSSPETLKKFTQSIRQSSSAEPSSRSASDKGVHNGSGTWDGKSDAWNPLTCLVEAANRSKQSKFAPSVSVKSELNHDGGYVHKSKFKANKQKLKSHDEKTSQDPSISESEKPKKLRKVRQKKTPGFGDFNVSPQTVLDGTSIKSEKRINPIWFSLVASDDQEGDEPLAQISASYLRIKNGNIPVSFIQKYLVRKLDLRSEDEVEIRCMGRAIVPTWQLNHLVDLWLQSTSSDRVSAAIGSSAKDFVMVLAYARRVQSL</sequence>
<accession>A0AAV3PRJ4</accession>
<dbReference type="SMART" id="SM00184">
    <property type="entry name" value="RING"/>
    <property type="match status" value="1"/>
</dbReference>
<dbReference type="Pfam" id="PF13923">
    <property type="entry name" value="zf-C3HC4_2"/>
    <property type="match status" value="1"/>
</dbReference>
<keyword evidence="3" id="KW-0862">Zinc</keyword>
<feature type="compositionally biased region" description="Basic residues" evidence="5">
    <location>
        <begin position="245"/>
        <end position="256"/>
    </location>
</feature>
<dbReference type="PANTHER" id="PTHR46293">
    <property type="entry name" value="E3 UBIQUITIN PROTEIN LIGASE DRIP1"/>
    <property type="match status" value="1"/>
</dbReference>
<feature type="region of interest" description="Disordered" evidence="5">
    <location>
        <begin position="127"/>
        <end position="206"/>
    </location>
</feature>
<dbReference type="InterPro" id="IPR044807">
    <property type="entry name" value="DRIP1-like"/>
</dbReference>
<dbReference type="AlphaFoldDB" id="A0AAV3PRJ4"/>
<gene>
    <name evidence="7" type="ORF">LIER_37871</name>
</gene>